<accession>A0A7R9A4F7</accession>
<reference evidence="2" key="1">
    <citation type="submission" date="2020-11" db="EMBL/GenBank/DDBJ databases">
        <authorList>
            <person name="Tran Van P."/>
        </authorList>
    </citation>
    <scope>NUCLEOTIDE SEQUENCE</scope>
</reference>
<dbReference type="Proteomes" id="UP000677054">
    <property type="component" value="Unassembled WGS sequence"/>
</dbReference>
<organism evidence="2">
    <name type="scientific">Darwinula stevensoni</name>
    <dbReference type="NCBI Taxonomy" id="69355"/>
    <lineage>
        <taxon>Eukaryota</taxon>
        <taxon>Metazoa</taxon>
        <taxon>Ecdysozoa</taxon>
        <taxon>Arthropoda</taxon>
        <taxon>Crustacea</taxon>
        <taxon>Oligostraca</taxon>
        <taxon>Ostracoda</taxon>
        <taxon>Podocopa</taxon>
        <taxon>Podocopida</taxon>
        <taxon>Darwinulocopina</taxon>
        <taxon>Darwinuloidea</taxon>
        <taxon>Darwinulidae</taxon>
        <taxon>Darwinula</taxon>
    </lineage>
</organism>
<evidence type="ECO:0000313" key="3">
    <source>
        <dbReference type="Proteomes" id="UP000677054"/>
    </source>
</evidence>
<dbReference type="OrthoDB" id="6348473at2759"/>
<name>A0A7R9A4F7_9CRUS</name>
<gene>
    <name evidence="2" type="ORF">DSTB1V02_LOCUS7116</name>
</gene>
<sequence>MRTKNRNQREEDSIRLPGRMTRIALRKGGIGLEDPAIDPWKMEDLALRSTLLLENPPPEDDNEAVGKEDDGDFPGTTPILWKPPLAELERRLEEQDRRSIIVDPLRIPVLQGRGPPWAKRRRRKRGEKGKRSTACMRRCMTQGLLHPAQCHSLC</sequence>
<dbReference type="EMBL" id="CAJPEV010001404">
    <property type="protein sequence ID" value="CAG0892457.1"/>
    <property type="molecule type" value="Genomic_DNA"/>
</dbReference>
<feature type="region of interest" description="Disordered" evidence="1">
    <location>
        <begin position="112"/>
        <end position="132"/>
    </location>
</feature>
<keyword evidence="3" id="KW-1185">Reference proteome</keyword>
<protein>
    <submittedName>
        <fullName evidence="2">Uncharacterized protein</fullName>
    </submittedName>
</protein>
<evidence type="ECO:0000313" key="2">
    <source>
        <dbReference type="EMBL" id="CAD7247282.1"/>
    </source>
</evidence>
<dbReference type="AlphaFoldDB" id="A0A7R9A4F7"/>
<dbReference type="EMBL" id="LR900921">
    <property type="protein sequence ID" value="CAD7247282.1"/>
    <property type="molecule type" value="Genomic_DNA"/>
</dbReference>
<proteinExistence type="predicted"/>
<feature type="compositionally biased region" description="Basic residues" evidence="1">
    <location>
        <begin position="118"/>
        <end position="128"/>
    </location>
</feature>
<evidence type="ECO:0000256" key="1">
    <source>
        <dbReference type="SAM" id="MobiDB-lite"/>
    </source>
</evidence>
<feature type="region of interest" description="Disordered" evidence="1">
    <location>
        <begin position="53"/>
        <end position="80"/>
    </location>
</feature>